<protein>
    <submittedName>
        <fullName evidence="1">Uncharacterized protein</fullName>
    </submittedName>
</protein>
<accession>A0A165MS57</accession>
<reference evidence="1 2" key="1">
    <citation type="journal article" date="2016" name="Mol. Biol. Evol.">
        <title>Comparative Genomics of Early-Diverging Mushroom-Forming Fungi Provides Insights into the Origins of Lignocellulose Decay Capabilities.</title>
        <authorList>
            <person name="Nagy L.G."/>
            <person name="Riley R."/>
            <person name="Tritt A."/>
            <person name="Adam C."/>
            <person name="Daum C."/>
            <person name="Floudas D."/>
            <person name="Sun H."/>
            <person name="Yadav J.S."/>
            <person name="Pangilinan J."/>
            <person name="Larsson K.H."/>
            <person name="Matsuura K."/>
            <person name="Barry K."/>
            <person name="Labutti K."/>
            <person name="Kuo R."/>
            <person name="Ohm R.A."/>
            <person name="Bhattacharya S.S."/>
            <person name="Shirouzu T."/>
            <person name="Yoshinaga Y."/>
            <person name="Martin F.M."/>
            <person name="Grigoriev I.V."/>
            <person name="Hibbett D.S."/>
        </authorList>
    </citation>
    <scope>NUCLEOTIDE SEQUENCE [LARGE SCALE GENOMIC DNA]</scope>
    <source>
        <strain evidence="1 2">L-15889</strain>
    </source>
</reference>
<dbReference type="EMBL" id="KV429096">
    <property type="protein sequence ID" value="KZT66053.1"/>
    <property type="molecule type" value="Genomic_DNA"/>
</dbReference>
<sequence length="83" mass="9175">MVSPNCQSDIVATRPKTDGYRGYRNITPCLLPARPLQRVDTEVDSAVARGNRDDALALVSIPKGTSLRRQERRHPEADLCAQS</sequence>
<name>A0A165MS57_9APHY</name>
<dbReference type="AlphaFoldDB" id="A0A165MS57"/>
<evidence type="ECO:0000313" key="1">
    <source>
        <dbReference type="EMBL" id="KZT66053.1"/>
    </source>
</evidence>
<proteinExistence type="predicted"/>
<evidence type="ECO:0000313" key="2">
    <source>
        <dbReference type="Proteomes" id="UP000076727"/>
    </source>
</evidence>
<gene>
    <name evidence="1" type="ORF">DAEQUDRAFT_730822</name>
</gene>
<dbReference type="Proteomes" id="UP000076727">
    <property type="component" value="Unassembled WGS sequence"/>
</dbReference>
<keyword evidence="2" id="KW-1185">Reference proteome</keyword>
<organism evidence="1 2">
    <name type="scientific">Daedalea quercina L-15889</name>
    <dbReference type="NCBI Taxonomy" id="1314783"/>
    <lineage>
        <taxon>Eukaryota</taxon>
        <taxon>Fungi</taxon>
        <taxon>Dikarya</taxon>
        <taxon>Basidiomycota</taxon>
        <taxon>Agaricomycotina</taxon>
        <taxon>Agaricomycetes</taxon>
        <taxon>Polyporales</taxon>
        <taxon>Fomitopsis</taxon>
    </lineage>
</organism>